<evidence type="ECO:0000313" key="1">
    <source>
        <dbReference type="EMBL" id="CAB1413210.1"/>
    </source>
</evidence>
<sequence>MDVGLSLQPCRNISTEDNSCPGSATPSHKVGGTLTSLVLPLSLRLTGLFSAAPKEITIISQTMQEAALLCLSRLSPNSALQLLVRLPHCHYRARGSTAVGDNYDKRESRRGTVRCCGRRGGRSLVARHSDTSPLCSLARRFSMIPRFECESEDISAAPLGFKVFYRY</sequence>
<dbReference type="Proteomes" id="UP001153269">
    <property type="component" value="Unassembled WGS sequence"/>
</dbReference>
<keyword evidence="2" id="KW-1185">Reference proteome</keyword>
<name>A0A9N7THS4_PLEPL</name>
<evidence type="ECO:0000313" key="2">
    <source>
        <dbReference type="Proteomes" id="UP001153269"/>
    </source>
</evidence>
<reference evidence="1" key="1">
    <citation type="submission" date="2020-03" db="EMBL/GenBank/DDBJ databases">
        <authorList>
            <person name="Weist P."/>
        </authorList>
    </citation>
    <scope>NUCLEOTIDE SEQUENCE</scope>
</reference>
<accession>A0A9N7THS4</accession>
<organism evidence="1 2">
    <name type="scientific">Pleuronectes platessa</name>
    <name type="common">European plaice</name>
    <dbReference type="NCBI Taxonomy" id="8262"/>
    <lineage>
        <taxon>Eukaryota</taxon>
        <taxon>Metazoa</taxon>
        <taxon>Chordata</taxon>
        <taxon>Craniata</taxon>
        <taxon>Vertebrata</taxon>
        <taxon>Euteleostomi</taxon>
        <taxon>Actinopterygii</taxon>
        <taxon>Neopterygii</taxon>
        <taxon>Teleostei</taxon>
        <taxon>Neoteleostei</taxon>
        <taxon>Acanthomorphata</taxon>
        <taxon>Carangaria</taxon>
        <taxon>Pleuronectiformes</taxon>
        <taxon>Pleuronectoidei</taxon>
        <taxon>Pleuronectidae</taxon>
        <taxon>Pleuronectes</taxon>
    </lineage>
</organism>
<proteinExistence type="predicted"/>
<dbReference type="AlphaFoldDB" id="A0A9N7THS4"/>
<dbReference type="EMBL" id="CADEAL010000044">
    <property type="protein sequence ID" value="CAB1413210.1"/>
    <property type="molecule type" value="Genomic_DNA"/>
</dbReference>
<comment type="caution">
    <text evidence="1">The sequence shown here is derived from an EMBL/GenBank/DDBJ whole genome shotgun (WGS) entry which is preliminary data.</text>
</comment>
<protein>
    <submittedName>
        <fullName evidence="1">Uncharacterized protein</fullName>
    </submittedName>
</protein>
<gene>
    <name evidence="1" type="ORF">PLEPLA_LOCUS910</name>
</gene>